<evidence type="ECO:0000313" key="7">
    <source>
        <dbReference type="EMBL" id="KUJ14500.1"/>
    </source>
</evidence>
<feature type="binding site" description="axial binding residue" evidence="5">
    <location>
        <position position="534"/>
    </location>
    <ligand>
        <name>heme</name>
        <dbReference type="ChEBI" id="CHEBI:30413"/>
    </ligand>
    <ligandPart>
        <name>Fe</name>
        <dbReference type="ChEBI" id="CHEBI:18248"/>
    </ligandPart>
</feature>
<dbReference type="GO" id="GO:0016705">
    <property type="term" value="F:oxidoreductase activity, acting on paired donors, with incorporation or reduction of molecular oxygen"/>
    <property type="evidence" value="ECO:0007669"/>
    <property type="project" value="InterPro"/>
</dbReference>
<evidence type="ECO:0000256" key="6">
    <source>
        <dbReference type="RuleBase" id="RU000461"/>
    </source>
</evidence>
<keyword evidence="6" id="KW-0560">Oxidoreductase</keyword>
<keyword evidence="4 5" id="KW-0408">Iron</keyword>
<comment type="cofactor">
    <cofactor evidence="1 5">
        <name>heme</name>
        <dbReference type="ChEBI" id="CHEBI:30413"/>
    </cofactor>
</comment>
<dbReference type="SUPFAM" id="SSF48264">
    <property type="entry name" value="Cytochrome P450"/>
    <property type="match status" value="1"/>
</dbReference>
<protein>
    <submittedName>
        <fullName evidence="7">Cytochrome P450</fullName>
    </submittedName>
</protein>
<evidence type="ECO:0000256" key="3">
    <source>
        <dbReference type="ARBA" id="ARBA00022723"/>
    </source>
</evidence>
<evidence type="ECO:0000256" key="1">
    <source>
        <dbReference type="ARBA" id="ARBA00001971"/>
    </source>
</evidence>
<keyword evidence="8" id="KW-1185">Reference proteome</keyword>
<dbReference type="InParanoid" id="A0A194X2T9"/>
<accession>A0A194X2T9</accession>
<dbReference type="STRING" id="149040.A0A194X2T9"/>
<dbReference type="GeneID" id="28832513"/>
<keyword evidence="5 6" id="KW-0349">Heme</keyword>
<evidence type="ECO:0000256" key="4">
    <source>
        <dbReference type="ARBA" id="ARBA00023004"/>
    </source>
</evidence>
<evidence type="ECO:0000256" key="2">
    <source>
        <dbReference type="ARBA" id="ARBA00010617"/>
    </source>
</evidence>
<dbReference type="Gene3D" id="1.10.630.10">
    <property type="entry name" value="Cytochrome P450"/>
    <property type="match status" value="1"/>
</dbReference>
<dbReference type="InterPro" id="IPR050121">
    <property type="entry name" value="Cytochrome_P450_monoxygenase"/>
</dbReference>
<dbReference type="InterPro" id="IPR002401">
    <property type="entry name" value="Cyt_P450_E_grp-I"/>
</dbReference>
<evidence type="ECO:0000313" key="8">
    <source>
        <dbReference type="Proteomes" id="UP000070700"/>
    </source>
</evidence>
<dbReference type="PRINTS" id="PR00463">
    <property type="entry name" value="EP450I"/>
</dbReference>
<dbReference type="PRINTS" id="PR00385">
    <property type="entry name" value="P450"/>
</dbReference>
<gene>
    <name evidence="7" type="ORF">LY89DRAFT_784433</name>
</gene>
<dbReference type="Proteomes" id="UP000070700">
    <property type="component" value="Unassembled WGS sequence"/>
</dbReference>
<reference evidence="7 8" key="1">
    <citation type="submission" date="2015-10" db="EMBL/GenBank/DDBJ databases">
        <title>Full genome of DAOMC 229536 Phialocephala scopiformis, a fungal endophyte of spruce producing the potent anti-insectan compound rugulosin.</title>
        <authorList>
            <consortium name="DOE Joint Genome Institute"/>
            <person name="Walker A.K."/>
            <person name="Frasz S.L."/>
            <person name="Seifert K.A."/>
            <person name="Miller J.D."/>
            <person name="Mondo S.J."/>
            <person name="Labutti K."/>
            <person name="Lipzen A."/>
            <person name="Dockter R."/>
            <person name="Kennedy M."/>
            <person name="Grigoriev I.V."/>
            <person name="Spatafora J.W."/>
        </authorList>
    </citation>
    <scope>NUCLEOTIDE SEQUENCE [LARGE SCALE GENOMIC DNA]</scope>
    <source>
        <strain evidence="7 8">CBS 120377</strain>
    </source>
</reference>
<dbReference type="GO" id="GO:0004497">
    <property type="term" value="F:monooxygenase activity"/>
    <property type="evidence" value="ECO:0007669"/>
    <property type="project" value="UniProtKB-KW"/>
</dbReference>
<dbReference type="PROSITE" id="PS00086">
    <property type="entry name" value="CYTOCHROME_P450"/>
    <property type="match status" value="1"/>
</dbReference>
<keyword evidence="3 5" id="KW-0479">Metal-binding</keyword>
<organism evidence="7 8">
    <name type="scientific">Mollisia scopiformis</name>
    <name type="common">Conifer needle endophyte fungus</name>
    <name type="synonym">Phialocephala scopiformis</name>
    <dbReference type="NCBI Taxonomy" id="149040"/>
    <lineage>
        <taxon>Eukaryota</taxon>
        <taxon>Fungi</taxon>
        <taxon>Dikarya</taxon>
        <taxon>Ascomycota</taxon>
        <taxon>Pezizomycotina</taxon>
        <taxon>Leotiomycetes</taxon>
        <taxon>Helotiales</taxon>
        <taxon>Mollisiaceae</taxon>
        <taxon>Mollisia</taxon>
    </lineage>
</organism>
<dbReference type="GO" id="GO:0005506">
    <property type="term" value="F:iron ion binding"/>
    <property type="evidence" value="ECO:0007669"/>
    <property type="project" value="InterPro"/>
</dbReference>
<dbReference type="OrthoDB" id="1470350at2759"/>
<dbReference type="PANTHER" id="PTHR24305:SF166">
    <property type="entry name" value="CYTOCHROME P450 12A4, MITOCHONDRIAL-RELATED"/>
    <property type="match status" value="1"/>
</dbReference>
<proteinExistence type="inferred from homology"/>
<dbReference type="Pfam" id="PF00067">
    <property type="entry name" value="p450"/>
    <property type="match status" value="1"/>
</dbReference>
<dbReference type="EMBL" id="KQ947420">
    <property type="protein sequence ID" value="KUJ14500.1"/>
    <property type="molecule type" value="Genomic_DNA"/>
</dbReference>
<dbReference type="AlphaFoldDB" id="A0A194X2T9"/>
<dbReference type="KEGG" id="psco:LY89DRAFT_784433"/>
<keyword evidence="6" id="KW-0503">Monooxygenase</keyword>
<sequence length="618" mass="71192">MAFFAPLIISIILLAAISSYTIRLNQNIKLAKQIGLPYIILPWHTDTVTWFILAPWTIPILNHCLPSFLTRKWLKFMDPFWTWHLRYSPFQERANYSFLSVSAWGLALNTCSPEIIAQFGYNRRDFSKPIEMYSIVETFGPNLISTDGPHWKHQRRIIQPSFNEANNILAWGETVFQTTALVKKWVREMDTLGKDEYLNFHDDLRQLALHVVARGTFGERIFWANDNLNAKHGNTENQSKHSMSLGQATLAIVSDLKWLFILPPWILKWAPSKHLNKIWMGYHEIDRHMQERIRNRQISRNEGKEERHGHDILGSLISTIQKSSSHNDLRLGLTHQEIVSNVFVSLMAGHETTGATLFYTLINLAMYPAWQVEVQRELDAIFGDSGTETWSHGEYMKKLQYSKIDATILETLRLFPPNGLIPKHSALDHPSILRYKEKDITIPPNTRLLVMIVSAHRNPHYWPPPNGSFAVDQEANRQDTNEYRPERWFVRKSIAEAYGGKIVDSDSVNSDGQHGFFVPCKGAFIPWSIGARQCIGRNFAHVELLVAIAIILREWSVELVLDQVDRCDEETGKGRWESARMRAEERLRDGMYNYITMQLGNGLIPLRLVKRGDEGVVV</sequence>
<comment type="similarity">
    <text evidence="2 6">Belongs to the cytochrome P450 family.</text>
</comment>
<dbReference type="InterPro" id="IPR001128">
    <property type="entry name" value="Cyt_P450"/>
</dbReference>
<name>A0A194X2T9_MOLSC</name>
<dbReference type="RefSeq" id="XP_018068855.1">
    <property type="nucleotide sequence ID" value="XM_018222787.1"/>
</dbReference>
<dbReference type="GO" id="GO:0020037">
    <property type="term" value="F:heme binding"/>
    <property type="evidence" value="ECO:0007669"/>
    <property type="project" value="InterPro"/>
</dbReference>
<dbReference type="PANTHER" id="PTHR24305">
    <property type="entry name" value="CYTOCHROME P450"/>
    <property type="match status" value="1"/>
</dbReference>
<evidence type="ECO:0000256" key="5">
    <source>
        <dbReference type="PIRSR" id="PIRSR602401-1"/>
    </source>
</evidence>
<dbReference type="InterPro" id="IPR017972">
    <property type="entry name" value="Cyt_P450_CS"/>
</dbReference>
<dbReference type="InterPro" id="IPR036396">
    <property type="entry name" value="Cyt_P450_sf"/>
</dbReference>